<comment type="domain">
    <text evidence="10">Contains a pseudo-UCH domain. This ubiquitin C-terminal hydrolase (UCH)-like or ubiquitin specific protease (USP)-like domain is predicted to be catalytically inactive because it lacks the active site catalytic triad characteristic of thiol proteases, with residues at the equivalent structural positions that are incompatible with catalysis, and it cannot bind ubiquitin. It functions as a structural scaffold for intra- and intermolecular interactions in the complex.</text>
</comment>
<dbReference type="AlphaFoldDB" id="A0A9P8PGF6"/>
<dbReference type="GO" id="GO:0000932">
    <property type="term" value="C:P-body"/>
    <property type="evidence" value="ECO:0007669"/>
    <property type="project" value="TreeGrafter"/>
</dbReference>
<evidence type="ECO:0000313" key="12">
    <source>
        <dbReference type="EMBL" id="KAH3670989.1"/>
    </source>
</evidence>
<comment type="cofactor">
    <cofactor evidence="10">
        <name>a divalent metal cation</name>
        <dbReference type="ChEBI" id="CHEBI:60240"/>
    </cofactor>
    <text evidence="10">Binds 2 metal cations per subunit in the catalytic exonuclease domain.</text>
</comment>
<dbReference type="GO" id="GO:0031251">
    <property type="term" value="C:PAN complex"/>
    <property type="evidence" value="ECO:0007669"/>
    <property type="project" value="UniProtKB-UniRule"/>
</dbReference>
<dbReference type="PANTHER" id="PTHR15728:SF0">
    <property type="entry name" value="PAN2-PAN3 DEADENYLATION COMPLEX CATALYTIC SUBUNIT PAN2"/>
    <property type="match status" value="1"/>
</dbReference>
<dbReference type="SUPFAM" id="SSF53098">
    <property type="entry name" value="Ribonuclease H-like"/>
    <property type="match status" value="1"/>
</dbReference>
<keyword evidence="4" id="KW-0853">WD repeat</keyword>
<feature type="domain" description="USP" evidence="11">
    <location>
        <begin position="494"/>
        <end position="809"/>
    </location>
</feature>
<comment type="caution">
    <text evidence="12">The sequence shown here is derived from an EMBL/GenBank/DDBJ whole genome shotgun (WGS) entry which is preliminary data.</text>
</comment>
<evidence type="ECO:0000256" key="4">
    <source>
        <dbReference type="ARBA" id="ARBA00022574"/>
    </source>
</evidence>
<dbReference type="Gene3D" id="2.130.10.10">
    <property type="entry name" value="YVTN repeat-like/Quinoprotein amine dehydrogenase"/>
    <property type="match status" value="1"/>
</dbReference>
<dbReference type="InterPro" id="IPR015943">
    <property type="entry name" value="WD40/YVTN_repeat-like_dom_sf"/>
</dbReference>
<dbReference type="EC" id="3.1.13.4" evidence="10"/>
<keyword evidence="5 10" id="KW-0507">mRNA processing</keyword>
<keyword evidence="8 10" id="KW-0378">Hydrolase</keyword>
<reference evidence="12" key="2">
    <citation type="submission" date="2021-01" db="EMBL/GenBank/DDBJ databases">
        <authorList>
            <person name="Schikora-Tamarit M.A."/>
        </authorList>
    </citation>
    <scope>NUCLEOTIDE SEQUENCE</scope>
    <source>
        <strain evidence="12">CBS6075</strain>
    </source>
</reference>
<dbReference type="Gene3D" id="3.90.70.10">
    <property type="entry name" value="Cysteine proteinases"/>
    <property type="match status" value="1"/>
</dbReference>
<comment type="caution">
    <text evidence="10">Lacks conserved residue(s) required for the propagation of feature annotation.</text>
</comment>
<dbReference type="Proteomes" id="UP000769157">
    <property type="component" value="Unassembled WGS sequence"/>
</dbReference>
<dbReference type="Pfam" id="PF20770">
    <property type="entry name" value="PAN2_N"/>
    <property type="match status" value="1"/>
</dbReference>
<evidence type="ECO:0000256" key="1">
    <source>
        <dbReference type="ARBA" id="ARBA00001663"/>
    </source>
</evidence>
<accession>A0A9P8PGF6</accession>
<dbReference type="InterPro" id="IPR036397">
    <property type="entry name" value="RNaseH_sf"/>
</dbReference>
<keyword evidence="9 10" id="KW-0269">Exonuclease</keyword>
<comment type="catalytic activity">
    <reaction evidence="1 10">
        <text>Exonucleolytic cleavage of poly(A) to 5'-AMP.</text>
        <dbReference type="EC" id="3.1.13.4"/>
    </reaction>
</comment>
<keyword evidence="6 10" id="KW-0540">Nuclease</keyword>
<dbReference type="Gene3D" id="3.30.420.10">
    <property type="entry name" value="Ribonuclease H-like superfamily/Ribonuclease H"/>
    <property type="match status" value="1"/>
</dbReference>
<comment type="subunit">
    <text evidence="10">Forms a heterotrimer with an asymmetric homodimer of the regulatory subunit PAN3 to form the poly(A)-nuclease (PAN) deadenylation complex.</text>
</comment>
<sequence length="1221" mass="137392">MNKKKWIKKFGLRFPKSRPFVYNDHGNKIVTALTFDDSHELVWLGDSDGYIYSYEGVKLGLYSSSRAHNGPVLQILNHKKGIVSLAADGIRFGSRQGLSQYTVKSPPETQFFAMAYTSNTQTELLVGTNSNLVKIDLTKGVLSSTLEYNHPIQYMSSNLQYVVLGRVDGTVDIMDSKTSQVVKTFYAHSAALSSIALRDNVLLTSGYSLRQDQYVLDPFVNVFDLKKMTQGIPAAFPAGALQAHLHPKAPNVAVIVSSMGQINFIDICDPAKLHLYQADISSFLTISDISATGECFAFVDAMQTLHLWSDQMMRPPNFAVLSQEPLRPTLDVETIPPENHLSFDTDAPYNLIKLPRYESMLLSAWPSDLKFEVGKLPPQIDPEILRDSKTIDGFTMAPYNKDKFGPRNLHVKQRPLKTKKHADTKFPKFLSEREDDYEENEESVRLKQEMMSNAFEYVPKDGEVPNAFKKTDILYSKFGVDDFDFTFYNNTQYAGLETHVDNAYTNAMIQLYRFTPPIFNFVVRTLAEDVRYDDCVLAELGYLLDMLVKANGRNVVAANFQKLFSSLPQARELGLLNPDGKTRNDRGQRKLAHLFSKFLAECLAKDELALYHQETSVHVDGICGIPAHTLLRSPYCSFEHKSSTTVYSLDLNVVPSPAVSGVTILNYLEASMNKTLQHNIFCQQCDRVHAIEAVLSIEQLPNVLMLNVDLTNEQMNEVRGFDDWLVPEFYSAPSHTGRPVVRPNAIAGSGLAKYELVGFVAQITSRDSTNHLVTLVKLPSGEWLLLNDFLVTKISTEEALNLTYWWKRPVTVVYRQQDGTGFDYDGWKSVIDDSILYRDHFAQGTREGKKIEYELLTRAEAPKPGTLVAIDAEFVQMAPEEYNFRSNGSKVLVRPKRVSLARVSIIRGEGPKEGVCFIDDYILTDESKIDDYITSFSGIEPGDLTPDKSDKTLVTLQTAYRKIWLLLNLGCVFVGHSLGGDFRTINIQVPPQQVRDTAELFYLKREKRKLGLKFLIYQVFNDRVQTGNHDSIEDAYSALRLYRKWLELKAAGELDDALQRIYLEGQGVVSRTSSASNESTSSSSDELTDLADLGDLGESSLVPSNQRCFPGLDVTTLRLVIDLVRSPPSRYITDLLWFLFLSMSALDLDREKLGRSASAKELPPESLLLIRVSLFKCAPYDEFLASLPAVNFLTGFLRGSSFNDTEDLPRGRPTDMTKIKY</sequence>
<dbReference type="GO" id="GO:0003676">
    <property type="term" value="F:nucleic acid binding"/>
    <property type="evidence" value="ECO:0007669"/>
    <property type="project" value="InterPro"/>
</dbReference>
<comment type="activity regulation">
    <text evidence="10">Positively regulated by the regulatory subunit PAN3.</text>
</comment>
<evidence type="ECO:0000256" key="10">
    <source>
        <dbReference type="HAMAP-Rule" id="MF_03182"/>
    </source>
</evidence>
<dbReference type="PANTHER" id="PTHR15728">
    <property type="entry name" value="DEADENYLATION COMPLEX CATALYTIC SUBUNIT PAN2"/>
    <property type="match status" value="1"/>
</dbReference>
<evidence type="ECO:0000256" key="8">
    <source>
        <dbReference type="ARBA" id="ARBA00022801"/>
    </source>
</evidence>
<dbReference type="CDD" id="cd06143">
    <property type="entry name" value="PAN2_exo"/>
    <property type="match status" value="1"/>
</dbReference>
<dbReference type="SUPFAM" id="SSF54001">
    <property type="entry name" value="Cysteine proteinases"/>
    <property type="match status" value="1"/>
</dbReference>
<evidence type="ECO:0000256" key="5">
    <source>
        <dbReference type="ARBA" id="ARBA00022664"/>
    </source>
</evidence>
<dbReference type="InterPro" id="IPR030843">
    <property type="entry name" value="PAN2"/>
</dbReference>
<protein>
    <recommendedName>
        <fullName evidence="10">PAN2-PAN3 deadenylation complex catalytic subunit PAN2</fullName>
        <ecNumber evidence="10">3.1.13.4</ecNumber>
    </recommendedName>
    <alternativeName>
        <fullName evidence="10">PAB1P-dependent poly(A)-specific ribonuclease</fullName>
    </alternativeName>
    <alternativeName>
        <fullName evidence="10">Poly(A)-nuclease deadenylation complex subunit 2</fullName>
        <shortName evidence="10">PAN deadenylation complex subunit 2</shortName>
    </alternativeName>
</protein>
<dbReference type="SMART" id="SM00479">
    <property type="entry name" value="EXOIII"/>
    <property type="match status" value="1"/>
</dbReference>
<dbReference type="InterPro" id="IPR038765">
    <property type="entry name" value="Papain-like_cys_pep_sf"/>
</dbReference>
<dbReference type="InterPro" id="IPR013520">
    <property type="entry name" value="Ribonucl_H"/>
</dbReference>
<dbReference type="SUPFAM" id="SSF50978">
    <property type="entry name" value="WD40 repeat-like"/>
    <property type="match status" value="1"/>
</dbReference>
<feature type="binding site" evidence="10">
    <location>
        <position position="1034"/>
    </location>
    <ligand>
        <name>a divalent metal cation</name>
        <dbReference type="ChEBI" id="CHEBI:60240"/>
        <note>catalytic</note>
    </ligand>
</feature>
<name>A0A9P8PGF6_9ASCO</name>
<organism evidence="12 13">
    <name type="scientific">Ogataea philodendri</name>
    <dbReference type="NCBI Taxonomy" id="1378263"/>
    <lineage>
        <taxon>Eukaryota</taxon>
        <taxon>Fungi</taxon>
        <taxon>Dikarya</taxon>
        <taxon>Ascomycota</taxon>
        <taxon>Saccharomycotina</taxon>
        <taxon>Pichiomycetes</taxon>
        <taxon>Pichiales</taxon>
        <taxon>Pichiaceae</taxon>
        <taxon>Ogataea</taxon>
    </lineage>
</organism>
<dbReference type="GO" id="GO:0046872">
    <property type="term" value="F:metal ion binding"/>
    <property type="evidence" value="ECO:0007669"/>
    <property type="project" value="UniProtKB-KW"/>
</dbReference>
<keyword evidence="7 10" id="KW-0479">Metal-binding</keyword>
<dbReference type="GO" id="GO:0006397">
    <property type="term" value="P:mRNA processing"/>
    <property type="evidence" value="ECO:0007669"/>
    <property type="project" value="UniProtKB-KW"/>
</dbReference>
<dbReference type="InterPro" id="IPR050785">
    <property type="entry name" value="PAN2-PAN3_catalytic_subunit"/>
</dbReference>
<keyword evidence="3 10" id="KW-0963">Cytoplasm</keyword>
<dbReference type="InterPro" id="IPR028881">
    <property type="entry name" value="PAN2_UCH_dom"/>
</dbReference>
<evidence type="ECO:0000256" key="2">
    <source>
        <dbReference type="ARBA" id="ARBA00004496"/>
    </source>
</evidence>
<proteinExistence type="inferred from homology"/>
<comment type="domain">
    <text evidence="10">The linker, or PAN3 interaction domain (PID), between the WD40 repeats and the pseudo-UCH domain mediates interaction with PAN3.</text>
</comment>
<dbReference type="InterPro" id="IPR036322">
    <property type="entry name" value="WD40_repeat_dom_sf"/>
</dbReference>
<gene>
    <name evidence="10" type="primary">PAN2</name>
    <name evidence="12" type="ORF">OGAPHI_000700</name>
</gene>
<dbReference type="GO" id="GO:0000289">
    <property type="term" value="P:nuclear-transcribed mRNA poly(A) tail shortening"/>
    <property type="evidence" value="ECO:0007669"/>
    <property type="project" value="UniProtKB-UniRule"/>
</dbReference>
<feature type="binding site" evidence="10">
    <location>
        <position position="871"/>
    </location>
    <ligand>
        <name>a divalent metal cation</name>
        <dbReference type="ChEBI" id="CHEBI:60240"/>
        <note>catalytic</note>
    </ligand>
</feature>
<comment type="function">
    <text evidence="10">Catalytic subunit of the poly(A)-nuclease (PAN) deadenylation complex, one of two cytoplasmic mRNA deadenylases involved in mRNA turnover. PAN specifically shortens poly(A) tails of RNA and the activity is stimulated by poly(A)-binding protein PAB1. PAN deadenylation is followed by rapid degradation of the shortened mRNA tails by the CCR4-NOT complex. Deadenylated mRNAs are then degraded by two alternative mechanisms, namely exosome-mediated 3'-5' exonucleolytic degradation, or deadenlyation-dependent mRNA decaping and subsequent 5'-3' exonucleolytic degradation by XRN1. May also be involved in post-transcriptional maturation of mRNA poly(A) tails.</text>
</comment>
<dbReference type="OrthoDB" id="16516at2759"/>
<evidence type="ECO:0000256" key="9">
    <source>
        <dbReference type="ARBA" id="ARBA00022839"/>
    </source>
</evidence>
<keyword evidence="13" id="KW-1185">Reference proteome</keyword>
<dbReference type="InterPro" id="IPR012337">
    <property type="entry name" value="RNaseH-like_sf"/>
</dbReference>
<dbReference type="GO" id="GO:0004535">
    <property type="term" value="F:poly(A)-specific ribonuclease activity"/>
    <property type="evidence" value="ECO:0007669"/>
    <property type="project" value="UniProtKB-UniRule"/>
</dbReference>
<comment type="subcellular location">
    <subcellularLocation>
        <location evidence="2 10">Cytoplasm</location>
    </subcellularLocation>
</comment>
<reference evidence="12" key="1">
    <citation type="journal article" date="2021" name="Open Biol.">
        <title>Shared evolutionary footprints suggest mitochondrial oxidative damage underlies multiple complex I losses in fungi.</title>
        <authorList>
            <person name="Schikora-Tamarit M.A."/>
            <person name="Marcet-Houben M."/>
            <person name="Nosek J."/>
            <person name="Gabaldon T."/>
        </authorList>
    </citation>
    <scope>NUCLEOTIDE SEQUENCE</scope>
    <source>
        <strain evidence="12">CBS6075</strain>
    </source>
</reference>
<evidence type="ECO:0000256" key="3">
    <source>
        <dbReference type="ARBA" id="ARBA00022490"/>
    </source>
</evidence>
<dbReference type="PROSITE" id="PS50235">
    <property type="entry name" value="USP_3"/>
    <property type="match status" value="1"/>
</dbReference>
<dbReference type="InterPro" id="IPR048841">
    <property type="entry name" value="PAN2_N"/>
</dbReference>
<evidence type="ECO:0000256" key="6">
    <source>
        <dbReference type="ARBA" id="ARBA00022722"/>
    </source>
</evidence>
<dbReference type="FunFam" id="3.30.420.10:FF:000028">
    <property type="entry name" value="PAN2-PAN3 deadenylation complex catalytic subunit PAN2"/>
    <property type="match status" value="1"/>
</dbReference>
<dbReference type="Pfam" id="PF13423">
    <property type="entry name" value="UCH_1"/>
    <property type="match status" value="1"/>
</dbReference>
<comment type="similarity">
    <text evidence="10">Belongs to the peptidase C19 family. PAN2 subfamily.</text>
</comment>
<dbReference type="InterPro" id="IPR028889">
    <property type="entry name" value="USP"/>
</dbReference>
<evidence type="ECO:0000313" key="13">
    <source>
        <dbReference type="Proteomes" id="UP000769157"/>
    </source>
</evidence>
<evidence type="ECO:0000259" key="11">
    <source>
        <dbReference type="PROSITE" id="PS50235"/>
    </source>
</evidence>
<feature type="binding site" evidence="10">
    <location>
        <position position="873"/>
    </location>
    <ligand>
        <name>a divalent metal cation</name>
        <dbReference type="ChEBI" id="CHEBI:60240"/>
        <note>catalytic</note>
    </ligand>
</feature>
<dbReference type="HAMAP" id="MF_03182">
    <property type="entry name" value="PAN2"/>
    <property type="match status" value="1"/>
</dbReference>
<evidence type="ECO:0000256" key="7">
    <source>
        <dbReference type="ARBA" id="ARBA00022723"/>
    </source>
</evidence>
<feature type="binding site" evidence="10">
    <location>
        <position position="981"/>
    </location>
    <ligand>
        <name>a divalent metal cation</name>
        <dbReference type="ChEBI" id="CHEBI:60240"/>
        <note>catalytic</note>
    </ligand>
</feature>
<dbReference type="Pfam" id="PF00929">
    <property type="entry name" value="RNase_T"/>
    <property type="match status" value="1"/>
</dbReference>
<dbReference type="EMBL" id="JAEUBE010000084">
    <property type="protein sequence ID" value="KAH3670989.1"/>
    <property type="molecule type" value="Genomic_DNA"/>
</dbReference>